<protein>
    <submittedName>
        <fullName evidence="1">Uncharacterized protein</fullName>
    </submittedName>
</protein>
<organism evidence="1 2">
    <name type="scientific">Rheinheimera riviphila</name>
    <dbReference type="NCBI Taxonomy" id="1834037"/>
    <lineage>
        <taxon>Bacteria</taxon>
        <taxon>Pseudomonadati</taxon>
        <taxon>Pseudomonadota</taxon>
        <taxon>Gammaproteobacteria</taxon>
        <taxon>Chromatiales</taxon>
        <taxon>Chromatiaceae</taxon>
        <taxon>Rheinheimera</taxon>
    </lineage>
</organism>
<gene>
    <name evidence="1" type="ORF">EOE67_10850</name>
</gene>
<proteinExistence type="predicted"/>
<evidence type="ECO:0000313" key="1">
    <source>
        <dbReference type="EMBL" id="RVU37371.1"/>
    </source>
</evidence>
<dbReference type="EMBL" id="SACS01000010">
    <property type="protein sequence ID" value="RVU37371.1"/>
    <property type="molecule type" value="Genomic_DNA"/>
</dbReference>
<dbReference type="RefSeq" id="WP_127699099.1">
    <property type="nucleotide sequence ID" value="NZ_SACS01000010.1"/>
</dbReference>
<comment type="caution">
    <text evidence="1">The sequence shown here is derived from an EMBL/GenBank/DDBJ whole genome shotgun (WGS) entry which is preliminary data.</text>
</comment>
<dbReference type="AlphaFoldDB" id="A0A437QS88"/>
<keyword evidence="2" id="KW-1185">Reference proteome</keyword>
<name>A0A437QS88_9GAMM</name>
<evidence type="ECO:0000313" key="2">
    <source>
        <dbReference type="Proteomes" id="UP000283077"/>
    </source>
</evidence>
<dbReference type="Proteomes" id="UP000283077">
    <property type="component" value="Unassembled WGS sequence"/>
</dbReference>
<reference evidence="1 2" key="1">
    <citation type="submission" date="2019-01" db="EMBL/GenBank/DDBJ databases">
        <authorList>
            <person name="Chen W.-M."/>
        </authorList>
    </citation>
    <scope>NUCLEOTIDE SEQUENCE [LARGE SCALE GENOMIC DNA]</scope>
    <source>
        <strain evidence="1 2">KYPC3</strain>
    </source>
</reference>
<accession>A0A437QS88</accession>
<sequence length="102" mass="11279">MLFFIEPVFAAELDQVLICKSCQSADSFKQFAKGVNNPEVTNVLVINLETRQAKAFRIDRVFFGYGPSAGFHNIPVDMPLPTDAISAIEGYHDLNAAFVIIN</sequence>
<dbReference type="OrthoDB" id="6282885at2"/>